<dbReference type="STRING" id="1886670.PTI45_00762"/>
<evidence type="ECO:0000256" key="1">
    <source>
        <dbReference type="SAM" id="Phobius"/>
    </source>
</evidence>
<reference evidence="2 3" key="1">
    <citation type="submission" date="2016-08" db="EMBL/GenBank/DDBJ databases">
        <title>Genome sequencing of Paenibacillus sp. TI45-13ar, isolated from Korean traditional nuruk.</title>
        <authorList>
            <person name="Kim S.-J."/>
        </authorList>
    </citation>
    <scope>NUCLEOTIDE SEQUENCE [LARGE SCALE GENOMIC DNA]</scope>
    <source>
        <strain evidence="2 3">TI45-13ar</strain>
    </source>
</reference>
<keyword evidence="1" id="KW-1133">Transmembrane helix</keyword>
<proteinExistence type="predicted"/>
<organism evidence="2 3">
    <name type="scientific">Paenibacillus nuruki</name>
    <dbReference type="NCBI Taxonomy" id="1886670"/>
    <lineage>
        <taxon>Bacteria</taxon>
        <taxon>Bacillati</taxon>
        <taxon>Bacillota</taxon>
        <taxon>Bacilli</taxon>
        <taxon>Bacillales</taxon>
        <taxon>Paenibacillaceae</taxon>
        <taxon>Paenibacillus</taxon>
    </lineage>
</organism>
<feature type="transmembrane region" description="Helical" evidence="1">
    <location>
        <begin position="7"/>
        <end position="25"/>
    </location>
</feature>
<keyword evidence="1" id="KW-0472">Membrane</keyword>
<accession>A0A1E3L806</accession>
<dbReference type="EMBL" id="MDER01000028">
    <property type="protein sequence ID" value="ODP29784.1"/>
    <property type="molecule type" value="Genomic_DNA"/>
</dbReference>
<name>A0A1E3L806_9BACL</name>
<dbReference type="AlphaFoldDB" id="A0A1E3L806"/>
<keyword evidence="1" id="KW-0812">Transmembrane</keyword>
<evidence type="ECO:0000313" key="3">
    <source>
        <dbReference type="Proteomes" id="UP000094578"/>
    </source>
</evidence>
<protein>
    <submittedName>
        <fullName evidence="2">Uncharacterized protein</fullName>
    </submittedName>
</protein>
<sequence>MWSKDGSIALIGTFLSIIGNIMIIAEHPYGRTVLLVSIYVMIAGLIFLMIQKYRKRKVKM</sequence>
<dbReference type="Proteomes" id="UP000094578">
    <property type="component" value="Unassembled WGS sequence"/>
</dbReference>
<comment type="caution">
    <text evidence="2">The sequence shown here is derived from an EMBL/GenBank/DDBJ whole genome shotgun (WGS) entry which is preliminary data.</text>
</comment>
<evidence type="ECO:0000313" key="2">
    <source>
        <dbReference type="EMBL" id="ODP29784.1"/>
    </source>
</evidence>
<dbReference type="RefSeq" id="WP_069326221.1">
    <property type="nucleotide sequence ID" value="NZ_MDER01000028.1"/>
</dbReference>
<keyword evidence="3" id="KW-1185">Reference proteome</keyword>
<gene>
    <name evidence="2" type="ORF">PTI45_00762</name>
</gene>
<feature type="transmembrane region" description="Helical" evidence="1">
    <location>
        <begin position="31"/>
        <end position="50"/>
    </location>
</feature>